<dbReference type="EMBL" id="FNZM01000005">
    <property type="protein sequence ID" value="SEJ45324.1"/>
    <property type="molecule type" value="Genomic_DNA"/>
</dbReference>
<comment type="caution">
    <text evidence="2">The sequence shown here is derived from an EMBL/GenBank/DDBJ whole genome shotgun (WGS) entry which is preliminary data.</text>
</comment>
<gene>
    <name evidence="1" type="ORF">SAMN05216550_1051</name>
    <name evidence="2" type="ORF">SAMN05216550_1371</name>
</gene>
<dbReference type="EMBL" id="FNZM01000037">
    <property type="protein sequence ID" value="SEK15309.1"/>
    <property type="molecule type" value="Genomic_DNA"/>
</dbReference>
<feature type="non-terminal residue" evidence="2">
    <location>
        <position position="1"/>
    </location>
</feature>
<evidence type="ECO:0000313" key="1">
    <source>
        <dbReference type="EMBL" id="SEJ45324.1"/>
    </source>
</evidence>
<sequence>TVVRCYYPAFAALLRQQQRNEIMKSLFRFVNIFFYVTV</sequence>
<dbReference type="AlphaFoldDB" id="A0AAQ1GP98"/>
<accession>A0AAQ1GP98</accession>
<reference evidence="2 3" key="1">
    <citation type="submission" date="2016-10" db="EMBL/GenBank/DDBJ databases">
        <authorList>
            <person name="Varghese N."/>
            <person name="Submissions S."/>
        </authorList>
    </citation>
    <scope>NUCLEOTIDE SEQUENCE [LARGE SCALE GENOMIC DNA]</scope>
    <source>
        <strain evidence="2 3">LMG 22274</strain>
    </source>
</reference>
<dbReference type="Proteomes" id="UP000183529">
    <property type="component" value="Unassembled WGS sequence"/>
</dbReference>
<evidence type="ECO:0000313" key="3">
    <source>
        <dbReference type="Proteomes" id="UP000183529"/>
    </source>
</evidence>
<protein>
    <submittedName>
        <fullName evidence="2">Uncharacterized protein</fullName>
    </submittedName>
</protein>
<name>A0AAQ1GP98_9BURK</name>
<evidence type="ECO:0000313" key="2">
    <source>
        <dbReference type="EMBL" id="SEK15309.1"/>
    </source>
</evidence>
<organism evidence="2 3">
    <name type="scientific">Paraburkholderia tropica</name>
    <dbReference type="NCBI Taxonomy" id="92647"/>
    <lineage>
        <taxon>Bacteria</taxon>
        <taxon>Pseudomonadati</taxon>
        <taxon>Pseudomonadota</taxon>
        <taxon>Betaproteobacteria</taxon>
        <taxon>Burkholderiales</taxon>
        <taxon>Burkholderiaceae</taxon>
        <taxon>Paraburkholderia</taxon>
    </lineage>
</organism>
<proteinExistence type="predicted"/>